<sequence length="69" mass="7231">MKYGIGGKKCSKEDAVRHQVKPKAEGGKTYGIMLGVFPLDVSDDEGGLGSDHGKGCLSKVSFWMGSPSA</sequence>
<gene>
    <name evidence="1" type="ORF">CARN8_3240002</name>
</gene>
<organism evidence="1">
    <name type="scientific">mine drainage metagenome</name>
    <dbReference type="NCBI Taxonomy" id="410659"/>
    <lineage>
        <taxon>unclassified sequences</taxon>
        <taxon>metagenomes</taxon>
        <taxon>ecological metagenomes</taxon>
    </lineage>
</organism>
<name>A0A3P3ZNX8_9ZZZZ</name>
<reference evidence="1" key="1">
    <citation type="submission" date="2018-10" db="EMBL/GenBank/DDBJ databases">
        <authorList>
            <person name="Plewniak F."/>
        </authorList>
    </citation>
    <scope>NUCLEOTIDE SEQUENCE</scope>
</reference>
<dbReference type="EMBL" id="UOYP01000251">
    <property type="protein sequence ID" value="VAY88566.1"/>
    <property type="molecule type" value="Genomic_DNA"/>
</dbReference>
<dbReference type="AlphaFoldDB" id="A0A3P3ZNX8"/>
<proteinExistence type="predicted"/>
<evidence type="ECO:0000313" key="1">
    <source>
        <dbReference type="EMBL" id="VAY88566.1"/>
    </source>
</evidence>
<accession>A0A3P3ZNX8</accession>
<protein>
    <submittedName>
        <fullName evidence="1">Uncharacterized protein</fullName>
    </submittedName>
</protein>